<keyword evidence="4 8" id="KW-0653">Protein transport</keyword>
<protein>
    <recommendedName>
        <fullName evidence="8">Protein transport protein SFT2</fullName>
    </recommendedName>
</protein>
<dbReference type="RefSeq" id="XP_016765243.1">
    <property type="nucleotide sequence ID" value="XM_016901778.1"/>
</dbReference>
<feature type="transmembrane region" description="Helical" evidence="8">
    <location>
        <begin position="171"/>
        <end position="192"/>
    </location>
</feature>
<dbReference type="STRING" id="692275.N1QLF8"/>
<dbReference type="GeneID" id="27898915"/>
<keyword evidence="5 8" id="KW-1133">Transmembrane helix</keyword>
<keyword evidence="6 8" id="KW-0472">Membrane</keyword>
<evidence type="ECO:0000256" key="6">
    <source>
        <dbReference type="ARBA" id="ARBA00023136"/>
    </source>
</evidence>
<organism evidence="9 10">
    <name type="scientific">Sphaerulina musiva (strain SO2202)</name>
    <name type="common">Poplar stem canker fungus</name>
    <name type="synonym">Septoria musiva</name>
    <dbReference type="NCBI Taxonomy" id="692275"/>
    <lineage>
        <taxon>Eukaryota</taxon>
        <taxon>Fungi</taxon>
        <taxon>Dikarya</taxon>
        <taxon>Ascomycota</taxon>
        <taxon>Pezizomycotina</taxon>
        <taxon>Dothideomycetes</taxon>
        <taxon>Dothideomycetidae</taxon>
        <taxon>Mycosphaerellales</taxon>
        <taxon>Mycosphaerellaceae</taxon>
        <taxon>Sphaerulina</taxon>
    </lineage>
</organism>
<dbReference type="EMBL" id="KB456260">
    <property type="protein sequence ID" value="EMF17122.1"/>
    <property type="molecule type" value="Genomic_DNA"/>
</dbReference>
<name>N1QLF8_SPHMS</name>
<evidence type="ECO:0000256" key="8">
    <source>
        <dbReference type="RuleBase" id="RU363111"/>
    </source>
</evidence>
<gene>
    <name evidence="9" type="ORF">SEPMUDRAFT_122538</name>
</gene>
<comment type="subcellular location">
    <subcellularLocation>
        <location evidence="8">Golgi apparatus membrane</location>
        <topology evidence="8">Multi-pass membrane protein</topology>
    </subcellularLocation>
    <subcellularLocation>
        <location evidence="1">Membrane</location>
        <topology evidence="1">Multi-pass membrane protein</topology>
    </subcellularLocation>
</comment>
<dbReference type="GO" id="GO:0000139">
    <property type="term" value="C:Golgi membrane"/>
    <property type="evidence" value="ECO:0007669"/>
    <property type="project" value="UniProtKB-SubCell"/>
</dbReference>
<keyword evidence="2 8" id="KW-0813">Transport</keyword>
<dbReference type="eggNOG" id="KOG2887">
    <property type="taxonomic scope" value="Eukaryota"/>
</dbReference>
<keyword evidence="10" id="KW-1185">Reference proteome</keyword>
<accession>N1QLF8</accession>
<dbReference type="GO" id="GO:0016192">
    <property type="term" value="P:vesicle-mediated transport"/>
    <property type="evidence" value="ECO:0007669"/>
    <property type="project" value="InterPro"/>
</dbReference>
<keyword evidence="3 8" id="KW-0812">Transmembrane</keyword>
<feature type="transmembrane region" description="Helical" evidence="8">
    <location>
        <begin position="147"/>
        <end position="165"/>
    </location>
</feature>
<evidence type="ECO:0000256" key="5">
    <source>
        <dbReference type="ARBA" id="ARBA00022989"/>
    </source>
</evidence>
<dbReference type="Proteomes" id="UP000016931">
    <property type="component" value="Unassembled WGS sequence"/>
</dbReference>
<dbReference type="PANTHER" id="PTHR23137">
    <property type="entry name" value="VESICLE TRANSPORT PROTEIN-RELATED"/>
    <property type="match status" value="1"/>
</dbReference>
<sequence>MASSSFRDSMNSLGWSRRADEPVNTAPQNPILGTLSKLNPFASAGYVRLPTTEGEGPGAPLPARTRREEEEGWFALSRWDRLLLFGGLNLAAIALFVVCFTLMPILSLRPRKFAILWTMASMLFLGSWAILMGPMVYVRHLVSQERLPFTATYFGSIALTLYFAVGLRSTILTLLTSIVQIVALIWYLVSYFPMGSQGLRLAARFGGGRISAALNG</sequence>
<evidence type="ECO:0000313" key="10">
    <source>
        <dbReference type="Proteomes" id="UP000016931"/>
    </source>
</evidence>
<dbReference type="AlphaFoldDB" id="N1QLF8"/>
<comment type="similarity">
    <text evidence="7 8">Belongs to the SFT2 family.</text>
</comment>
<dbReference type="HOGENOM" id="CLU_099529_3_0_1"/>
<dbReference type="GO" id="GO:0015031">
    <property type="term" value="P:protein transport"/>
    <property type="evidence" value="ECO:0007669"/>
    <property type="project" value="UniProtKB-KW"/>
</dbReference>
<keyword evidence="8" id="KW-0333">Golgi apparatus</keyword>
<dbReference type="PANTHER" id="PTHR23137:SF36">
    <property type="entry name" value="VESICLE TRANSPORT PROTEIN SFT2C"/>
    <property type="match status" value="1"/>
</dbReference>
<dbReference type="InterPro" id="IPR011691">
    <property type="entry name" value="Vesicle_transpt_SFT2"/>
</dbReference>
<proteinExistence type="inferred from homology"/>
<dbReference type="Pfam" id="PF04178">
    <property type="entry name" value="Got1"/>
    <property type="match status" value="1"/>
</dbReference>
<feature type="transmembrane region" description="Helical" evidence="8">
    <location>
        <begin position="114"/>
        <end position="138"/>
    </location>
</feature>
<evidence type="ECO:0000313" key="9">
    <source>
        <dbReference type="EMBL" id="EMF17122.1"/>
    </source>
</evidence>
<dbReference type="InterPro" id="IPR007305">
    <property type="entry name" value="Vesicle_transpt_Got1/SFT2"/>
</dbReference>
<feature type="transmembrane region" description="Helical" evidence="8">
    <location>
        <begin position="82"/>
        <end position="108"/>
    </location>
</feature>
<dbReference type="OrthoDB" id="660759at2759"/>
<evidence type="ECO:0000256" key="7">
    <source>
        <dbReference type="ARBA" id="ARBA00025800"/>
    </source>
</evidence>
<evidence type="ECO:0000256" key="2">
    <source>
        <dbReference type="ARBA" id="ARBA00022448"/>
    </source>
</evidence>
<evidence type="ECO:0000256" key="4">
    <source>
        <dbReference type="ARBA" id="ARBA00022927"/>
    </source>
</evidence>
<evidence type="ECO:0000256" key="1">
    <source>
        <dbReference type="ARBA" id="ARBA00004141"/>
    </source>
</evidence>
<reference evidence="9 10" key="1">
    <citation type="journal article" date="2012" name="PLoS Pathog.">
        <title>Diverse lifestyles and strategies of plant pathogenesis encoded in the genomes of eighteen Dothideomycetes fungi.</title>
        <authorList>
            <person name="Ohm R.A."/>
            <person name="Feau N."/>
            <person name="Henrissat B."/>
            <person name="Schoch C.L."/>
            <person name="Horwitz B.A."/>
            <person name="Barry K.W."/>
            <person name="Condon B.J."/>
            <person name="Copeland A.C."/>
            <person name="Dhillon B."/>
            <person name="Glaser F."/>
            <person name="Hesse C.N."/>
            <person name="Kosti I."/>
            <person name="LaButti K."/>
            <person name="Lindquist E.A."/>
            <person name="Lucas S."/>
            <person name="Salamov A.A."/>
            <person name="Bradshaw R.E."/>
            <person name="Ciuffetti L."/>
            <person name="Hamelin R.C."/>
            <person name="Kema G.H.J."/>
            <person name="Lawrence C."/>
            <person name="Scott J.A."/>
            <person name="Spatafora J.W."/>
            <person name="Turgeon B.G."/>
            <person name="de Wit P.J.G.M."/>
            <person name="Zhong S."/>
            <person name="Goodwin S.B."/>
            <person name="Grigoriev I.V."/>
        </authorList>
    </citation>
    <scope>NUCLEOTIDE SEQUENCE [LARGE SCALE GENOMIC DNA]</scope>
    <source>
        <strain evidence="9 10">SO2202</strain>
    </source>
</reference>
<evidence type="ECO:0000256" key="3">
    <source>
        <dbReference type="ARBA" id="ARBA00022692"/>
    </source>
</evidence>
<comment type="function">
    <text evidence="8">Nonessential protein required for the fusion of transport vesicles derived from the endocytic pathway with the Golgi complex.</text>
</comment>
<dbReference type="OMA" id="PTHNEGP"/>